<dbReference type="PROSITE" id="PS51257">
    <property type="entry name" value="PROKAR_LIPOPROTEIN"/>
    <property type="match status" value="1"/>
</dbReference>
<dbReference type="Gene3D" id="2.160.20.110">
    <property type="match status" value="2"/>
</dbReference>
<keyword evidence="2" id="KW-0121">Carboxypeptidase</keyword>
<keyword evidence="2" id="KW-0645">Protease</keyword>
<reference evidence="2" key="1">
    <citation type="journal article" date="2020" name="mSystems">
        <title>Genome- and Community-Level Interaction Insights into Carbon Utilization and Element Cycling Functions of Hydrothermarchaeota in Hydrothermal Sediment.</title>
        <authorList>
            <person name="Zhou Z."/>
            <person name="Liu Y."/>
            <person name="Xu W."/>
            <person name="Pan J."/>
            <person name="Luo Z.H."/>
            <person name="Li M."/>
        </authorList>
    </citation>
    <scope>NUCLEOTIDE SEQUENCE [LARGE SCALE GENOMIC DNA]</scope>
    <source>
        <strain evidence="2">SpSt-86</strain>
    </source>
</reference>
<keyword evidence="1" id="KW-0732">Signal</keyword>
<accession>A0A832IDQ2</accession>
<evidence type="ECO:0000256" key="1">
    <source>
        <dbReference type="SAM" id="SignalP"/>
    </source>
</evidence>
<dbReference type="AlphaFoldDB" id="A0A832IDQ2"/>
<dbReference type="SUPFAM" id="SSF49452">
    <property type="entry name" value="Starch-binding domain-like"/>
    <property type="match status" value="1"/>
</dbReference>
<feature type="signal peptide" evidence="1">
    <location>
        <begin position="1"/>
        <end position="21"/>
    </location>
</feature>
<dbReference type="GO" id="GO:0030246">
    <property type="term" value="F:carbohydrate binding"/>
    <property type="evidence" value="ECO:0007669"/>
    <property type="project" value="InterPro"/>
</dbReference>
<dbReference type="InterPro" id="IPR013784">
    <property type="entry name" value="Carb-bd-like_fold"/>
</dbReference>
<dbReference type="Gene3D" id="2.60.40.1120">
    <property type="entry name" value="Carboxypeptidase-like, regulatory domain"/>
    <property type="match status" value="1"/>
</dbReference>
<protein>
    <submittedName>
        <fullName evidence="2">Carboxypeptidase regulatory-like domain-containing protein</fullName>
    </submittedName>
</protein>
<dbReference type="GO" id="GO:0004180">
    <property type="term" value="F:carboxypeptidase activity"/>
    <property type="evidence" value="ECO:0007669"/>
    <property type="project" value="UniProtKB-KW"/>
</dbReference>
<comment type="caution">
    <text evidence="2">The sequence shown here is derived from an EMBL/GenBank/DDBJ whole genome shotgun (WGS) entry which is preliminary data.</text>
</comment>
<organism evidence="2">
    <name type="scientific">Pseudothermotoga hypogea</name>
    <dbReference type="NCBI Taxonomy" id="57487"/>
    <lineage>
        <taxon>Bacteria</taxon>
        <taxon>Thermotogati</taxon>
        <taxon>Thermotogota</taxon>
        <taxon>Thermotogae</taxon>
        <taxon>Thermotogales</taxon>
        <taxon>Thermotogaceae</taxon>
        <taxon>Pseudothermotoga</taxon>
    </lineage>
</organism>
<proteinExistence type="predicted"/>
<evidence type="ECO:0000313" key="2">
    <source>
        <dbReference type="EMBL" id="HGZ78751.1"/>
    </source>
</evidence>
<dbReference type="EMBL" id="DTKQ01000016">
    <property type="protein sequence ID" value="HGZ78751.1"/>
    <property type="molecule type" value="Genomic_DNA"/>
</dbReference>
<keyword evidence="2" id="KW-0378">Hydrolase</keyword>
<feature type="chain" id="PRO_5032358964" evidence="1">
    <location>
        <begin position="22"/>
        <end position="627"/>
    </location>
</feature>
<gene>
    <name evidence="2" type="ORF">ENW55_02050</name>
</gene>
<sequence length="627" mass="67943">MRKWQILLVSSLVLFLLFSCAAPVVPGEPSTYTIQGVVKLWNDTPLQGVTISAGTKTTTTDANGAWTIADLSGAVTVRAQKTDYHIVIAGTVQTTKNVSNASTINFTAYSETEEFGGGYGTEDDPWIIVNVWQLDNMRHYVDPSTPRHYKQMRDLDLNDLIARVTPTEANWTPVDSMGPDKPFNGSYNGMGFSIKNMVVLTGNNTSDRYSGFFGRLFEATITNVVFENAQVDYADAFNAGVLAGRIDDSTIDGVIVLNSRVSQASYMGGLVGFASSSTFKNCSIQVILYSPQANPSFYVGGFVGDSSFSSFQNCQVQSSAITGKSTRIGGFAANSDTSVFQNCRFQGTIEDVTATYVGGFVAYAEQDEDLSVNAFEDCVVSASLSAQRDTSTMDMVRIGGFVGFTDAVKRISFKTCVVQADIEVPHYGFTAGGFFAEISGLNTLHQCGFQGSITGNSEEFSDIGGFGGFAYNPATGEVNIQECYARFEVNADSNARVAGFLNMTDGNNITIKNCYAKGSTSAQAQSAGFLRMNTLDQVPDVSKNYVAVSNTDYGFLYNISSSSLQTPHCYWDNQLTSTTEDQSTAEGKGTSQMKTQSTYSTWDFTNVWAINVVKNDGYPYLKWEDGI</sequence>
<name>A0A832IDQ2_9THEM</name>